<feature type="repeat" description="TPR" evidence="3">
    <location>
        <begin position="89"/>
        <end position="122"/>
    </location>
</feature>
<feature type="domain" description="AAA+ ATPase" evidence="5">
    <location>
        <begin position="203"/>
        <end position="340"/>
    </location>
</feature>
<protein>
    <submittedName>
        <fullName evidence="6">ATP-binding protein</fullName>
    </submittedName>
</protein>
<dbReference type="SUPFAM" id="SSF48452">
    <property type="entry name" value="TPR-like"/>
    <property type="match status" value="1"/>
</dbReference>
<proteinExistence type="inferred from homology"/>
<dbReference type="Gene3D" id="1.25.40.10">
    <property type="entry name" value="Tetratricopeptide repeat domain"/>
    <property type="match status" value="1"/>
</dbReference>
<dbReference type="EMBL" id="JAXBLV010000204">
    <property type="protein sequence ID" value="MDY3561988.1"/>
    <property type="molecule type" value="Genomic_DNA"/>
</dbReference>
<dbReference type="InterPro" id="IPR011990">
    <property type="entry name" value="TPR-like_helical_dom_sf"/>
</dbReference>
<dbReference type="PROSITE" id="PS00674">
    <property type="entry name" value="AAA"/>
    <property type="match status" value="1"/>
</dbReference>
<evidence type="ECO:0000313" key="6">
    <source>
        <dbReference type="EMBL" id="MDY3561988.1"/>
    </source>
</evidence>
<reference evidence="7" key="1">
    <citation type="journal article" date="2023" name="Mar. Drugs">
        <title>Gemmata algarum, a Novel Planctomycete Isolated from an Algal Mat, Displays Antimicrobial Activity.</title>
        <authorList>
            <person name="Kumar G."/>
            <person name="Kallscheuer N."/>
            <person name="Kashif M."/>
            <person name="Ahamad S."/>
            <person name="Jagadeeshwari U."/>
            <person name="Pannikurungottu S."/>
            <person name="Haufschild T."/>
            <person name="Kabuu M."/>
            <person name="Sasikala C."/>
            <person name="Jogler C."/>
            <person name="Ramana C."/>
        </authorList>
    </citation>
    <scope>NUCLEOTIDE SEQUENCE [LARGE SCALE GENOMIC DNA]</scope>
    <source>
        <strain evidence="7">JC673</strain>
    </source>
</reference>
<dbReference type="PANTHER" id="PTHR23077">
    <property type="entry name" value="AAA-FAMILY ATPASE"/>
    <property type="match status" value="1"/>
</dbReference>
<dbReference type="Gene3D" id="3.40.50.300">
    <property type="entry name" value="P-loop containing nucleotide triphosphate hydrolases"/>
    <property type="match status" value="1"/>
</dbReference>
<dbReference type="PROSITE" id="PS50005">
    <property type="entry name" value="TPR"/>
    <property type="match status" value="1"/>
</dbReference>
<keyword evidence="2 4" id="KW-0067">ATP-binding</keyword>
<evidence type="ECO:0000256" key="3">
    <source>
        <dbReference type="PROSITE-ProRule" id="PRU00339"/>
    </source>
</evidence>
<dbReference type="InterPro" id="IPR003959">
    <property type="entry name" value="ATPase_AAA_core"/>
</dbReference>
<comment type="similarity">
    <text evidence="4">Belongs to the AAA ATPase family.</text>
</comment>
<dbReference type="InterPro" id="IPR041569">
    <property type="entry name" value="AAA_lid_3"/>
</dbReference>
<dbReference type="Pfam" id="PF17862">
    <property type="entry name" value="AAA_lid_3"/>
    <property type="match status" value="1"/>
</dbReference>
<dbReference type="SUPFAM" id="SSF52540">
    <property type="entry name" value="P-loop containing nucleoside triphosphate hydrolases"/>
    <property type="match status" value="1"/>
</dbReference>
<accession>A0ABU5F6Q4</accession>
<evidence type="ECO:0000313" key="7">
    <source>
        <dbReference type="Proteomes" id="UP001272242"/>
    </source>
</evidence>
<evidence type="ECO:0000256" key="4">
    <source>
        <dbReference type="RuleBase" id="RU003651"/>
    </source>
</evidence>
<dbReference type="Proteomes" id="UP001272242">
    <property type="component" value="Unassembled WGS sequence"/>
</dbReference>
<dbReference type="InterPro" id="IPR003593">
    <property type="entry name" value="AAA+_ATPase"/>
</dbReference>
<sequence length="446" mass="48406">MATPDPLAGLIAAVQLSPDNLPLRKHLAEAFAGLGRFAEAEAEYRAVLATHAQDLTARLGLARLYHQQGQTSQAFVVLESLVRDPQAPAEAHVLLAKLWLREGDVERAVARYKLGVEMDPDAADAEFASRLGIDQSPDESEVSDGRLAVGDVEEAADVSARLEKPKVRFSDVGGMDAIKEEIQLKIIHPLKHPELYAAYGKAIGGGILMYGPPGCGKTHLARATAGEVNASFIAVGIEDVLDMWLGSSEKNLHGLFDEARRNRPCVLFFDEVDALAANRSDLRQSSGRMIINQFLSELDGATTSNEGVLILAATNAPWHLDPAFRRPGRFDRILFVPPPDLPARASILRVLTSGKPQQSIDFEQVAKKADQFSGADLKAVVDLAVEAKLREAITSGVPKPLTTKDLLAAVAQVKPSTKEWFSTARNYATFANQGGQYDDILKYLRK</sequence>
<dbReference type="InterPro" id="IPR050168">
    <property type="entry name" value="AAA_ATPase_domain"/>
</dbReference>
<dbReference type="InterPro" id="IPR019734">
    <property type="entry name" value="TPR_rpt"/>
</dbReference>
<dbReference type="InterPro" id="IPR003960">
    <property type="entry name" value="ATPase_AAA_CS"/>
</dbReference>
<name>A0ABU5F6Q4_9BACT</name>
<dbReference type="SMART" id="SM00028">
    <property type="entry name" value="TPR"/>
    <property type="match status" value="2"/>
</dbReference>
<dbReference type="GO" id="GO:0005524">
    <property type="term" value="F:ATP binding"/>
    <property type="evidence" value="ECO:0007669"/>
    <property type="project" value="UniProtKB-KW"/>
</dbReference>
<dbReference type="SMART" id="SM00382">
    <property type="entry name" value="AAA"/>
    <property type="match status" value="1"/>
</dbReference>
<evidence type="ECO:0000259" key="5">
    <source>
        <dbReference type="SMART" id="SM00382"/>
    </source>
</evidence>
<gene>
    <name evidence="6" type="ORF">R5W23_003419</name>
</gene>
<evidence type="ECO:0000256" key="1">
    <source>
        <dbReference type="ARBA" id="ARBA00022741"/>
    </source>
</evidence>
<dbReference type="Pfam" id="PF00004">
    <property type="entry name" value="AAA"/>
    <property type="match status" value="1"/>
</dbReference>
<organism evidence="6 7">
    <name type="scientific">Gemmata algarum</name>
    <dbReference type="NCBI Taxonomy" id="2975278"/>
    <lineage>
        <taxon>Bacteria</taxon>
        <taxon>Pseudomonadati</taxon>
        <taxon>Planctomycetota</taxon>
        <taxon>Planctomycetia</taxon>
        <taxon>Gemmatales</taxon>
        <taxon>Gemmataceae</taxon>
        <taxon>Gemmata</taxon>
    </lineage>
</organism>
<dbReference type="PANTHER" id="PTHR23077:SF171">
    <property type="entry name" value="NUCLEAR VALOSIN-CONTAINING PROTEIN-LIKE"/>
    <property type="match status" value="1"/>
</dbReference>
<dbReference type="RefSeq" id="WP_320688322.1">
    <property type="nucleotide sequence ID" value="NZ_JAXBLV010000204.1"/>
</dbReference>
<keyword evidence="3" id="KW-0802">TPR repeat</keyword>
<comment type="caution">
    <text evidence="6">The sequence shown here is derived from an EMBL/GenBank/DDBJ whole genome shotgun (WGS) entry which is preliminary data.</text>
</comment>
<dbReference type="Gene3D" id="1.10.8.60">
    <property type="match status" value="1"/>
</dbReference>
<evidence type="ECO:0000256" key="2">
    <source>
        <dbReference type="ARBA" id="ARBA00022840"/>
    </source>
</evidence>
<dbReference type="Pfam" id="PF14559">
    <property type="entry name" value="TPR_19"/>
    <property type="match status" value="1"/>
</dbReference>
<keyword evidence="7" id="KW-1185">Reference proteome</keyword>
<keyword evidence="1 4" id="KW-0547">Nucleotide-binding</keyword>
<dbReference type="InterPro" id="IPR027417">
    <property type="entry name" value="P-loop_NTPase"/>
</dbReference>